<dbReference type="PROSITE" id="PS00908">
    <property type="entry name" value="MR_MLE_1"/>
    <property type="match status" value="1"/>
</dbReference>
<dbReference type="InterPro" id="IPR018110">
    <property type="entry name" value="Mandel_Rmase/mucon_lact_enz_CS"/>
</dbReference>
<dbReference type="PROSITE" id="PS00909">
    <property type="entry name" value="MR_MLE_2"/>
    <property type="match status" value="1"/>
</dbReference>
<accession>A0A9X3B6D9</accession>
<evidence type="ECO:0000256" key="1">
    <source>
        <dbReference type="ARBA" id="ARBA00001946"/>
    </source>
</evidence>
<proteinExistence type="predicted"/>
<dbReference type="InterPro" id="IPR046945">
    <property type="entry name" value="RHMD-like"/>
</dbReference>
<dbReference type="InterPro" id="IPR013342">
    <property type="entry name" value="Mandelate_racemase_C"/>
</dbReference>
<protein>
    <submittedName>
        <fullName evidence="5">Mandelate racemase/muconate lactonizing enzyme family protein</fullName>
    </submittedName>
</protein>
<organism evidence="5 6">
    <name type="scientific">Chelativorans petroleitrophicus</name>
    <dbReference type="NCBI Taxonomy" id="2975484"/>
    <lineage>
        <taxon>Bacteria</taxon>
        <taxon>Pseudomonadati</taxon>
        <taxon>Pseudomonadota</taxon>
        <taxon>Alphaproteobacteria</taxon>
        <taxon>Hyphomicrobiales</taxon>
        <taxon>Phyllobacteriaceae</taxon>
        <taxon>Chelativorans</taxon>
    </lineage>
</organism>
<dbReference type="Pfam" id="PF13378">
    <property type="entry name" value="MR_MLE_C"/>
    <property type="match status" value="1"/>
</dbReference>
<dbReference type="SUPFAM" id="SSF51604">
    <property type="entry name" value="Enolase C-terminal domain-like"/>
    <property type="match status" value="1"/>
</dbReference>
<evidence type="ECO:0000259" key="4">
    <source>
        <dbReference type="SMART" id="SM00922"/>
    </source>
</evidence>
<dbReference type="Gene3D" id="3.20.20.120">
    <property type="entry name" value="Enolase-like C-terminal domain"/>
    <property type="match status" value="1"/>
</dbReference>
<keyword evidence="2" id="KW-0479">Metal-binding</keyword>
<name>A0A9X3B6D9_9HYPH</name>
<dbReference type="GO" id="GO:0009063">
    <property type="term" value="P:amino acid catabolic process"/>
    <property type="evidence" value="ECO:0007669"/>
    <property type="project" value="InterPro"/>
</dbReference>
<sequence>MKIAEISTAVVALPADEPLANAPNNPGGSRLTVILRLRTDDGLEGIGITYLGAALTRSLRHATQALGELAIGEDAADIPLIRKKLFAAAGGSGPEGMFSLALAALDIALWDIAGKAKGEPLWKLVGASGAPVPCYASGAMMRELDLGTAVKAAGRLVESGFTAMKFQLGLPGPFNLDAEIERARLIRESAGDEVALMCDVNQRWSLEEALKIGPRLDEYALTWLEDPIAYDDVDGLARLTEALKTDIAAGEYLYRPSAFRHMLEAQALDMVMIDPFRAGGITGWLEIAALAHRFGKRVVSHLAPEVQLHLIGAIPNGWIVEYMPWFNALYEEVVWPRDGMLAMPEKPGLGVAFDRRALARYTVEEASSK</sequence>
<dbReference type="InterPro" id="IPR029017">
    <property type="entry name" value="Enolase-like_N"/>
</dbReference>
<gene>
    <name evidence="5" type="ORF">NYR54_08055</name>
</gene>
<dbReference type="PANTHER" id="PTHR13794">
    <property type="entry name" value="ENOLASE SUPERFAMILY, MANDELATE RACEMASE"/>
    <property type="match status" value="1"/>
</dbReference>
<evidence type="ECO:0000313" key="5">
    <source>
        <dbReference type="EMBL" id="MCT8990247.1"/>
    </source>
</evidence>
<dbReference type="GO" id="GO:0016052">
    <property type="term" value="P:carbohydrate catabolic process"/>
    <property type="evidence" value="ECO:0007669"/>
    <property type="project" value="TreeGrafter"/>
</dbReference>
<dbReference type="InterPro" id="IPR013341">
    <property type="entry name" value="Mandelate_racemase_N_dom"/>
</dbReference>
<dbReference type="InterPro" id="IPR029065">
    <property type="entry name" value="Enolase_C-like"/>
</dbReference>
<dbReference type="SFLD" id="SFLDS00001">
    <property type="entry name" value="Enolase"/>
    <property type="match status" value="1"/>
</dbReference>
<dbReference type="Pfam" id="PF02746">
    <property type="entry name" value="MR_MLE_N"/>
    <property type="match status" value="1"/>
</dbReference>
<dbReference type="RefSeq" id="WP_261515106.1">
    <property type="nucleotide sequence ID" value="NZ_JAODNV010000008.1"/>
</dbReference>
<keyword evidence="6" id="KW-1185">Reference proteome</keyword>
<evidence type="ECO:0000256" key="3">
    <source>
        <dbReference type="ARBA" id="ARBA00022842"/>
    </source>
</evidence>
<dbReference type="AlphaFoldDB" id="A0A9X3B6D9"/>
<evidence type="ECO:0000256" key="2">
    <source>
        <dbReference type="ARBA" id="ARBA00022723"/>
    </source>
</evidence>
<comment type="cofactor">
    <cofactor evidence="1">
        <name>Mg(2+)</name>
        <dbReference type="ChEBI" id="CHEBI:18420"/>
    </cofactor>
</comment>
<dbReference type="GO" id="GO:0016836">
    <property type="term" value="F:hydro-lyase activity"/>
    <property type="evidence" value="ECO:0007669"/>
    <property type="project" value="TreeGrafter"/>
</dbReference>
<dbReference type="CDD" id="cd03316">
    <property type="entry name" value="MR_like"/>
    <property type="match status" value="1"/>
</dbReference>
<dbReference type="Proteomes" id="UP001149009">
    <property type="component" value="Unassembled WGS sequence"/>
</dbReference>
<reference evidence="5" key="1">
    <citation type="submission" date="2022-08" db="EMBL/GenBank/DDBJ databases">
        <title>Chelativorans sichuanense sp. nov., a paraffin oil-degrading bacterium isolated from a mixture of oil-based drill cuttings and paddy soil.</title>
        <authorList>
            <person name="Yu J."/>
            <person name="Liu H."/>
            <person name="Chen Q."/>
        </authorList>
    </citation>
    <scope>NUCLEOTIDE SEQUENCE</scope>
    <source>
        <strain evidence="5">SCAU 2101</strain>
    </source>
</reference>
<dbReference type="SFLD" id="SFLDG00179">
    <property type="entry name" value="mandelate_racemase"/>
    <property type="match status" value="1"/>
</dbReference>
<dbReference type="Gene3D" id="3.30.390.10">
    <property type="entry name" value="Enolase-like, N-terminal domain"/>
    <property type="match status" value="1"/>
</dbReference>
<evidence type="ECO:0000313" key="6">
    <source>
        <dbReference type="Proteomes" id="UP001149009"/>
    </source>
</evidence>
<dbReference type="EMBL" id="JAODNV010000008">
    <property type="protein sequence ID" value="MCT8990247.1"/>
    <property type="molecule type" value="Genomic_DNA"/>
</dbReference>
<dbReference type="SUPFAM" id="SSF54826">
    <property type="entry name" value="Enolase N-terminal domain-like"/>
    <property type="match status" value="1"/>
</dbReference>
<keyword evidence="3" id="KW-0460">Magnesium</keyword>
<dbReference type="InterPro" id="IPR036849">
    <property type="entry name" value="Enolase-like_C_sf"/>
</dbReference>
<dbReference type="GO" id="GO:0000287">
    <property type="term" value="F:magnesium ion binding"/>
    <property type="evidence" value="ECO:0007669"/>
    <property type="project" value="UniProtKB-ARBA"/>
</dbReference>
<dbReference type="PANTHER" id="PTHR13794:SF58">
    <property type="entry name" value="MITOCHONDRIAL ENOLASE SUPERFAMILY MEMBER 1"/>
    <property type="match status" value="1"/>
</dbReference>
<feature type="domain" description="Mandelate racemase/muconate lactonizing enzyme C-terminal" evidence="4">
    <location>
        <begin position="146"/>
        <end position="246"/>
    </location>
</feature>
<dbReference type="SMART" id="SM00922">
    <property type="entry name" value="MR_MLE"/>
    <property type="match status" value="1"/>
</dbReference>
<comment type="caution">
    <text evidence="5">The sequence shown here is derived from an EMBL/GenBank/DDBJ whole genome shotgun (WGS) entry which is preliminary data.</text>
</comment>